<dbReference type="PANTHER" id="PTHR34823:SF1">
    <property type="entry name" value="CHITIN-BINDING TYPE-4 DOMAIN-CONTAINING PROTEIN"/>
    <property type="match status" value="1"/>
</dbReference>
<dbReference type="EMBL" id="MH394321">
    <property type="protein sequence ID" value="AXS67715.1"/>
    <property type="molecule type" value="Genomic_DNA"/>
</dbReference>
<dbReference type="InterPro" id="IPR014756">
    <property type="entry name" value="Ig_E-set"/>
</dbReference>
<reference evidence="3 4" key="1">
    <citation type="journal article" date="2018" name="J. Invertebr. Pathol.">
        <title>Morphological, genetic and biological characterisation of a novel alphabaculovirus isolated from Cryptophlebia peltastica (Lepidoptera: Tortricidae).</title>
        <authorList>
            <person name="Marsberg T."/>
            <person name="Jukes M.D."/>
            <person name="Krejmer-Rabalska M."/>
            <person name="Rabalski L."/>
            <person name="Knox C.M."/>
            <person name="Moore S.D."/>
            <person name="Hill M.P."/>
            <person name="Szewczyk B."/>
        </authorList>
    </citation>
    <scope>NUCLEOTIDE SEQUENCE [LARGE SCALE GENOMIC DNA]</scope>
    <source>
        <strain evidence="3">SA</strain>
    </source>
</reference>
<accession>A0A346RNR8</accession>
<organism evidence="3 4">
    <name type="scientific">Cryptophlebia peltastica nucleopolyhedrovirus</name>
    <dbReference type="NCBI Taxonomy" id="2304025"/>
    <lineage>
        <taxon>Viruses</taxon>
        <taxon>Viruses incertae sedis</taxon>
        <taxon>Naldaviricetes</taxon>
        <taxon>Lefavirales</taxon>
        <taxon>Baculoviridae</taxon>
        <taxon>Alphabaculovirus</taxon>
        <taxon>Alphabaculovirus crypeltasticae</taxon>
    </lineage>
</organism>
<dbReference type="InterPro" id="IPR051024">
    <property type="entry name" value="GlcNAc_Chitin_IntDeg"/>
</dbReference>
<dbReference type="Pfam" id="PF03067">
    <property type="entry name" value="LPMO_10"/>
    <property type="match status" value="1"/>
</dbReference>
<keyword evidence="1" id="KW-0732">Signal</keyword>
<dbReference type="PANTHER" id="PTHR34823">
    <property type="entry name" value="GLCNAC-BINDING PROTEIN A"/>
    <property type="match status" value="1"/>
</dbReference>
<evidence type="ECO:0000256" key="1">
    <source>
        <dbReference type="ARBA" id="ARBA00022729"/>
    </source>
</evidence>
<protein>
    <submittedName>
        <fullName evidence="3">Gp37</fullName>
    </submittedName>
</protein>
<dbReference type="GeneID" id="65102168"/>
<dbReference type="Proteomes" id="UP000500845">
    <property type="component" value="Segment"/>
</dbReference>
<dbReference type="CDD" id="cd21178">
    <property type="entry name" value="Fusolin-like"/>
    <property type="match status" value="1"/>
</dbReference>
<dbReference type="Gene3D" id="2.70.50.50">
    <property type="entry name" value="chitin-binding protein cbp21"/>
    <property type="match status" value="1"/>
</dbReference>
<sequence>MILINFAIVILSSFRFVQSHGYLSYPVARQYICFSENNFYWPENGDSIIDEGCRNAYKKVYNKYLDKGESSGSSAQIAQYMFQQYHEYAAMAGANYKDIEHIKTNVVPHTLCGAGANDSRAVFGDKSGMDEPFTNWQLTTISKDVSPTLIRFCPTAIHEPSYFEVYITKENWNRKHHLLWDDLELIGGDGSNLVSYPHDKLCNSDFVYTIPVNVPFRKNPFLLYVRWQRNDPAGEGFYNCADVVFDRTHYEF</sequence>
<evidence type="ECO:0000259" key="2">
    <source>
        <dbReference type="Pfam" id="PF03067"/>
    </source>
</evidence>
<dbReference type="SUPFAM" id="SSF81296">
    <property type="entry name" value="E set domains"/>
    <property type="match status" value="1"/>
</dbReference>
<feature type="domain" description="Chitin-binding type-4" evidence="2">
    <location>
        <begin position="20"/>
        <end position="243"/>
    </location>
</feature>
<keyword evidence="4" id="KW-1185">Reference proteome</keyword>
<dbReference type="RefSeq" id="YP_010086923.1">
    <property type="nucleotide sequence ID" value="NC_055500.1"/>
</dbReference>
<dbReference type="KEGG" id="vg:65102168"/>
<dbReference type="InterPro" id="IPR004302">
    <property type="entry name" value="Cellulose/chitin-bd_N"/>
</dbReference>
<proteinExistence type="predicted"/>
<name>A0A346RNR8_9ABAC</name>
<evidence type="ECO:0000313" key="3">
    <source>
        <dbReference type="EMBL" id="AXS67715.1"/>
    </source>
</evidence>
<evidence type="ECO:0000313" key="4">
    <source>
        <dbReference type="Proteomes" id="UP000500845"/>
    </source>
</evidence>